<dbReference type="STRING" id="1090322.MettiDRAFT_2542"/>
<name>W9DQZ1_METTI</name>
<dbReference type="Proteomes" id="UP000019483">
    <property type="component" value="Unassembled WGS sequence"/>
</dbReference>
<dbReference type="GeneID" id="96961858"/>
<gene>
    <name evidence="2" type="ORF">MettiDRAFT_2542</name>
</gene>
<proteinExistence type="predicted"/>
<sequence>MNSTKMNSMDMKSMDMEDMENMDMMDMENMNLCQSCGMPMKEHMDFGTNEDGSMNNTYCTHCYQKGDFTEPDMCMDDMINKCTHMMTEMEKMSEKDAKEMNMRLIPTLKRWMMGKM</sequence>
<feature type="domain" description="Putative zinc ribbon" evidence="1">
    <location>
        <begin position="32"/>
        <end position="111"/>
    </location>
</feature>
<evidence type="ECO:0000313" key="2">
    <source>
        <dbReference type="EMBL" id="ETA69049.1"/>
    </source>
</evidence>
<protein>
    <recommendedName>
        <fullName evidence="1">Putative zinc ribbon domain-containing protein</fullName>
    </recommendedName>
</protein>
<evidence type="ECO:0000259" key="1">
    <source>
        <dbReference type="Pfam" id="PF12674"/>
    </source>
</evidence>
<dbReference type="AlphaFoldDB" id="W9DQZ1"/>
<keyword evidence="3" id="KW-1185">Reference proteome</keyword>
<dbReference type="InterPro" id="IPR025868">
    <property type="entry name" value="Zn_ribbon_dom_put"/>
</dbReference>
<dbReference type="EMBL" id="AZAJ01000001">
    <property type="protein sequence ID" value="ETA69049.1"/>
    <property type="molecule type" value="Genomic_DNA"/>
</dbReference>
<dbReference type="RefSeq" id="WP_023846183.1">
    <property type="nucleotide sequence ID" value="NZ_AZAJ01000001.1"/>
</dbReference>
<dbReference type="Pfam" id="PF12674">
    <property type="entry name" value="Zn_ribbon_2"/>
    <property type="match status" value="1"/>
</dbReference>
<evidence type="ECO:0000313" key="3">
    <source>
        <dbReference type="Proteomes" id="UP000019483"/>
    </source>
</evidence>
<dbReference type="OrthoDB" id="72884at2157"/>
<reference evidence="2 3" key="1">
    <citation type="submission" date="2013-08" db="EMBL/GenBank/DDBJ databases">
        <authorList>
            <consortium name="DOE Joint Genome Institute"/>
            <person name="Eisen J."/>
            <person name="Huntemann M."/>
            <person name="Han J."/>
            <person name="Chen A."/>
            <person name="Kyrpides N."/>
            <person name="Mavromatis K."/>
            <person name="Markowitz V."/>
            <person name="Palaniappan K."/>
            <person name="Ivanova N."/>
            <person name="Schaumberg A."/>
            <person name="Pati A."/>
            <person name="Liolios K."/>
            <person name="Nordberg H.P."/>
            <person name="Cantor M.N."/>
            <person name="Hua S.X."/>
            <person name="Woyke T."/>
        </authorList>
    </citation>
    <scope>NUCLEOTIDE SEQUENCE [LARGE SCALE GENOMIC DNA]</scope>
    <source>
        <strain evidence="2 3">DSM 2278</strain>
    </source>
</reference>
<comment type="caution">
    <text evidence="2">The sequence shown here is derived from an EMBL/GenBank/DDBJ whole genome shotgun (WGS) entry which is preliminary data.</text>
</comment>
<organism evidence="2 3">
    <name type="scientific">Methanolobus tindarius DSM 2278</name>
    <dbReference type="NCBI Taxonomy" id="1090322"/>
    <lineage>
        <taxon>Archaea</taxon>
        <taxon>Methanobacteriati</taxon>
        <taxon>Methanobacteriota</taxon>
        <taxon>Stenosarchaea group</taxon>
        <taxon>Methanomicrobia</taxon>
        <taxon>Methanosarcinales</taxon>
        <taxon>Methanosarcinaceae</taxon>
        <taxon>Methanolobus</taxon>
    </lineage>
</organism>
<accession>W9DQZ1</accession>